<proteinExistence type="predicted"/>
<evidence type="ECO:0000256" key="1">
    <source>
        <dbReference type="SAM" id="Phobius"/>
    </source>
</evidence>
<feature type="transmembrane region" description="Helical" evidence="1">
    <location>
        <begin position="90"/>
        <end position="109"/>
    </location>
</feature>
<dbReference type="STRING" id="1423739.FC85_GL002010"/>
<name>A0A0R1S870_9LACO</name>
<dbReference type="RefSeq" id="WP_147008619.1">
    <property type="nucleotide sequence ID" value="NZ_AZEY01000108.1"/>
</dbReference>
<evidence type="ECO:0000313" key="3">
    <source>
        <dbReference type="Proteomes" id="UP000052013"/>
    </source>
</evidence>
<reference evidence="2 3" key="1">
    <citation type="journal article" date="2015" name="Genome Announc.">
        <title>Expanding the biotechnology potential of lactobacilli through comparative genomics of 213 strains and associated genera.</title>
        <authorList>
            <person name="Sun Z."/>
            <person name="Harris H.M."/>
            <person name="McCann A."/>
            <person name="Guo C."/>
            <person name="Argimon S."/>
            <person name="Zhang W."/>
            <person name="Yang X."/>
            <person name="Jeffery I.B."/>
            <person name="Cooney J.C."/>
            <person name="Kagawa T.F."/>
            <person name="Liu W."/>
            <person name="Song Y."/>
            <person name="Salvetti E."/>
            <person name="Wrobel A."/>
            <person name="Rasinkangas P."/>
            <person name="Parkhill J."/>
            <person name="Rea M.C."/>
            <person name="O'Sullivan O."/>
            <person name="Ritari J."/>
            <person name="Douillard F.P."/>
            <person name="Paul Ross R."/>
            <person name="Yang R."/>
            <person name="Briner A.E."/>
            <person name="Felis G.E."/>
            <person name="de Vos W.M."/>
            <person name="Barrangou R."/>
            <person name="Klaenhammer T.R."/>
            <person name="Caufield P.W."/>
            <person name="Cui Y."/>
            <person name="Zhang H."/>
            <person name="O'Toole P.W."/>
        </authorList>
    </citation>
    <scope>NUCLEOTIDE SEQUENCE [LARGE SCALE GENOMIC DNA]</scope>
    <source>
        <strain evidence="2 3">DSM 14421</strain>
    </source>
</reference>
<feature type="transmembrane region" description="Helical" evidence="1">
    <location>
        <begin position="115"/>
        <end position="137"/>
    </location>
</feature>
<evidence type="ECO:0000313" key="2">
    <source>
        <dbReference type="EMBL" id="KRL62499.1"/>
    </source>
</evidence>
<dbReference type="Proteomes" id="UP000052013">
    <property type="component" value="Unassembled WGS sequence"/>
</dbReference>
<organism evidence="2 3">
    <name type="scientific">Lentilactobacillus diolivorans DSM 14421</name>
    <dbReference type="NCBI Taxonomy" id="1423739"/>
    <lineage>
        <taxon>Bacteria</taxon>
        <taxon>Bacillati</taxon>
        <taxon>Bacillota</taxon>
        <taxon>Bacilli</taxon>
        <taxon>Lactobacillales</taxon>
        <taxon>Lactobacillaceae</taxon>
        <taxon>Lentilactobacillus</taxon>
    </lineage>
</organism>
<protein>
    <submittedName>
        <fullName evidence="2">Uncharacterized protein</fullName>
    </submittedName>
</protein>
<dbReference type="EMBL" id="AZEY01000108">
    <property type="protein sequence ID" value="KRL62499.1"/>
    <property type="molecule type" value="Genomic_DNA"/>
</dbReference>
<keyword evidence="1" id="KW-1133">Transmembrane helix</keyword>
<gene>
    <name evidence="2" type="ORF">FC85_GL002010</name>
</gene>
<dbReference type="AlphaFoldDB" id="A0A0R1S870"/>
<keyword evidence="1" id="KW-0812">Transmembrane</keyword>
<accession>A0A0R1S870</accession>
<dbReference type="PATRIC" id="fig|1423739.3.peg.2096"/>
<keyword evidence="1" id="KW-0472">Membrane</keyword>
<sequence length="174" mass="20151">MMSKHFIGYEHRDILIDKKYVDIYSDAYPNFGWQIERKSAGKEHHDKTLLKMKRDRKLINQTELKRLQRKFESKMANIEKLERLKTLSPTIVASIIGLIGTAFVAGSVFANDAGYTIGMVVLGTVGLVGWILPYPVFKHRMIKSTHKYQPLIDHEYDLVYEICEKAYTLSRVID</sequence>
<comment type="caution">
    <text evidence="2">The sequence shown here is derived from an EMBL/GenBank/DDBJ whole genome shotgun (WGS) entry which is preliminary data.</text>
</comment>